<sequence>MPPFFSFDQGNESAPRHSYANDASPLLGRFRAVPRTDQNSNYARRIGGGGGGVGGQLAGLIPWRGSVHIGYGALLAQQLEDADDEDDSDGEELDGDESWLVRWTHRIWRRMEDLWVTPKQAAVRKVADVWWSRWFVPLAGVLYHSRNIRYRRITKIMHSVREAYAEIYLRTLPHKNFDTVVYVYGWILTVHLLDGLTGWILGGNEGERVGSYPLSWIFKLYFMLTYQTYVRALYARLRSPSQFVLLQVLSSTSLIVITPILMSAPFHWLLTVLKFNGQSYGAYQKLAIRNVFIRFLAENASMLTFLGSVVVLHFGANRDVYPYFSFDDAAEDQPASNPDEYTFQLTFYASSITWACELVASFVVAGLIRWIFGVNVVTEGKLDLAVWPELLPTSVAVMLHVLQNMLFSIIRLQFR</sequence>
<keyword evidence="2" id="KW-0472">Membrane</keyword>
<dbReference type="OrthoDB" id="5541877at2759"/>
<proteinExistence type="predicted"/>
<dbReference type="InterPro" id="IPR039966">
    <property type="entry name" value="C553.12c"/>
</dbReference>
<dbReference type="HOGENOM" id="CLU_662542_0_0_1"/>
<dbReference type="RefSeq" id="XP_007916865.1">
    <property type="nucleotide sequence ID" value="XM_007918674.1"/>
</dbReference>
<feature type="transmembrane region" description="Helical" evidence="2">
    <location>
        <begin position="352"/>
        <end position="372"/>
    </location>
</feature>
<gene>
    <name evidence="3" type="ORF">UCRPA7_6134</name>
</gene>
<dbReference type="Proteomes" id="UP000014074">
    <property type="component" value="Unassembled WGS sequence"/>
</dbReference>
<keyword evidence="4" id="KW-1185">Reference proteome</keyword>
<feature type="region of interest" description="Disordered" evidence="1">
    <location>
        <begin position="1"/>
        <end position="20"/>
    </location>
</feature>
<protein>
    <submittedName>
        <fullName evidence="3">Uncharacterized protein</fullName>
    </submittedName>
</protein>
<reference evidence="4" key="1">
    <citation type="journal article" date="2013" name="Genome Announc.">
        <title>Draft genome sequence of the ascomycete Phaeoacremonium aleophilum strain UCR-PA7, a causal agent of the esca disease complex in grapevines.</title>
        <authorList>
            <person name="Blanco-Ulate B."/>
            <person name="Rolshausen P."/>
            <person name="Cantu D."/>
        </authorList>
    </citation>
    <scope>NUCLEOTIDE SEQUENCE [LARGE SCALE GENOMIC DNA]</scope>
    <source>
        <strain evidence="4">UCR-PA7</strain>
    </source>
</reference>
<dbReference type="GeneID" id="19326759"/>
<evidence type="ECO:0000256" key="1">
    <source>
        <dbReference type="SAM" id="MobiDB-lite"/>
    </source>
</evidence>
<dbReference type="EMBL" id="KB933222">
    <property type="protein sequence ID" value="EON98326.1"/>
    <property type="molecule type" value="Genomic_DNA"/>
</dbReference>
<evidence type="ECO:0000313" key="4">
    <source>
        <dbReference type="Proteomes" id="UP000014074"/>
    </source>
</evidence>
<accession>R8BG96</accession>
<keyword evidence="2" id="KW-1133">Transmembrane helix</keyword>
<feature type="transmembrane region" description="Helical" evidence="2">
    <location>
        <begin position="214"/>
        <end position="234"/>
    </location>
</feature>
<dbReference type="AlphaFoldDB" id="R8BG96"/>
<feature type="transmembrane region" description="Helical" evidence="2">
    <location>
        <begin position="246"/>
        <end position="271"/>
    </location>
</feature>
<feature type="transmembrane region" description="Helical" evidence="2">
    <location>
        <begin position="291"/>
        <end position="314"/>
    </location>
</feature>
<dbReference type="KEGG" id="tmn:UCRPA7_6134"/>
<feature type="transmembrane region" description="Helical" evidence="2">
    <location>
        <begin position="180"/>
        <end position="202"/>
    </location>
</feature>
<keyword evidence="2" id="KW-0812">Transmembrane</keyword>
<evidence type="ECO:0000313" key="3">
    <source>
        <dbReference type="EMBL" id="EON98326.1"/>
    </source>
</evidence>
<dbReference type="PANTHER" id="PTHR40467">
    <property type="match status" value="1"/>
</dbReference>
<dbReference type="eggNOG" id="ENOG502QV47">
    <property type="taxonomic scope" value="Eukaryota"/>
</dbReference>
<evidence type="ECO:0000256" key="2">
    <source>
        <dbReference type="SAM" id="Phobius"/>
    </source>
</evidence>
<dbReference type="PANTHER" id="PTHR40467:SF1">
    <property type="match status" value="1"/>
</dbReference>
<organism evidence="3 4">
    <name type="scientific">Phaeoacremonium minimum (strain UCR-PA7)</name>
    <name type="common">Esca disease fungus</name>
    <name type="synonym">Togninia minima</name>
    <dbReference type="NCBI Taxonomy" id="1286976"/>
    <lineage>
        <taxon>Eukaryota</taxon>
        <taxon>Fungi</taxon>
        <taxon>Dikarya</taxon>
        <taxon>Ascomycota</taxon>
        <taxon>Pezizomycotina</taxon>
        <taxon>Sordariomycetes</taxon>
        <taxon>Sordariomycetidae</taxon>
        <taxon>Togniniales</taxon>
        <taxon>Togniniaceae</taxon>
        <taxon>Phaeoacremonium</taxon>
    </lineage>
</organism>
<name>R8BG96_PHAM7</name>